<dbReference type="RefSeq" id="XP_062716931.1">
    <property type="nucleotide sequence ID" value="XM_062860947.1"/>
</dbReference>
<evidence type="ECO:0008006" key="4">
    <source>
        <dbReference type="Google" id="ProtNLM"/>
    </source>
</evidence>
<dbReference type="Proteomes" id="UP000069940">
    <property type="component" value="Unassembled WGS sequence"/>
</dbReference>
<evidence type="ECO:0000313" key="3">
    <source>
        <dbReference type="Proteomes" id="UP000069940"/>
    </source>
</evidence>
<dbReference type="RefSeq" id="XP_029720178.2">
    <property type="nucleotide sequence ID" value="XM_029864318.2"/>
</dbReference>
<dbReference type="RefSeq" id="XP_062712779.1">
    <property type="nucleotide sequence ID" value="XM_062856795.1"/>
</dbReference>
<dbReference type="EnsemblMetazoa" id="AALFPA23_011924.R16991">
    <property type="protein sequence ID" value="AALFPA23_011924.P16991"/>
    <property type="gene ID" value="AALFPA23_011924"/>
</dbReference>
<dbReference type="GeneID" id="134292146"/>
<dbReference type="RefSeq" id="XP_062712772.1">
    <property type="nucleotide sequence ID" value="XM_062856788.1"/>
</dbReference>
<dbReference type="EnsemblMetazoa" id="AALFPA23_003840.R4472">
    <property type="protein sequence ID" value="AALFPA23_003840.P4472"/>
    <property type="gene ID" value="AALFPA23_003840"/>
</dbReference>
<dbReference type="RefSeq" id="XP_029720179.2">
    <property type="nucleotide sequence ID" value="XM_029864319.2"/>
</dbReference>
<reference evidence="3" key="1">
    <citation type="journal article" date="2015" name="Proc. Natl. Acad. Sci. U.S.A.">
        <title>Genome sequence of the Asian Tiger mosquito, Aedes albopictus, reveals insights into its biology, genetics, and evolution.</title>
        <authorList>
            <person name="Chen X.G."/>
            <person name="Jiang X."/>
            <person name="Gu J."/>
            <person name="Xu M."/>
            <person name="Wu Y."/>
            <person name="Deng Y."/>
            <person name="Zhang C."/>
            <person name="Bonizzoni M."/>
            <person name="Dermauw W."/>
            <person name="Vontas J."/>
            <person name="Armbruster P."/>
            <person name="Huang X."/>
            <person name="Yang Y."/>
            <person name="Zhang H."/>
            <person name="He W."/>
            <person name="Peng H."/>
            <person name="Liu Y."/>
            <person name="Wu K."/>
            <person name="Chen J."/>
            <person name="Lirakis M."/>
            <person name="Topalis P."/>
            <person name="Van Leeuwen T."/>
            <person name="Hall A.B."/>
            <person name="Jiang X."/>
            <person name="Thorpe C."/>
            <person name="Mueller R.L."/>
            <person name="Sun C."/>
            <person name="Waterhouse R.M."/>
            <person name="Yan G."/>
            <person name="Tu Z.J."/>
            <person name="Fang X."/>
            <person name="James A.A."/>
        </authorList>
    </citation>
    <scope>NUCLEOTIDE SEQUENCE [LARGE SCALE GENOMIC DNA]</scope>
    <source>
        <strain evidence="3">Foshan</strain>
    </source>
</reference>
<dbReference type="RefSeq" id="XP_062716929.1">
    <property type="nucleotide sequence ID" value="XM_062860945.1"/>
</dbReference>
<dbReference type="EnsemblMetazoa" id="AALFPA23_008772.R11972">
    <property type="protein sequence ID" value="AALFPA23_008772.P11972"/>
    <property type="gene ID" value="AALFPA23_008772"/>
</dbReference>
<keyword evidence="3" id="KW-1185">Reference proteome</keyword>
<dbReference type="EnsemblMetazoa" id="AALFPA23_016065.R23416">
    <property type="protein sequence ID" value="AALFPA23_016065.P23416"/>
    <property type="gene ID" value="AALFPA23_016065"/>
</dbReference>
<dbReference type="EnsemblMetazoa" id="AALFPA23_024734.R36863">
    <property type="protein sequence ID" value="AALFPA23_024734.P36863"/>
    <property type="gene ID" value="AALFPA23_024734"/>
</dbReference>
<dbReference type="RefSeq" id="XP_062712776.1">
    <property type="nucleotide sequence ID" value="XM_062856792.1"/>
</dbReference>
<dbReference type="EnsemblMetazoa" id="AALFPA23_012491.R17909">
    <property type="protein sequence ID" value="AALFPA23_012491.P17909"/>
    <property type="gene ID" value="AALFPA23_012491"/>
</dbReference>
<dbReference type="GeneID" id="134289952"/>
<proteinExistence type="predicted"/>
<dbReference type="GeneID" id="134289954"/>
<dbReference type="EnsemblMetazoa" id="AALFPA23_013275.R19216">
    <property type="protein sequence ID" value="AALFPA23_013275.P19216"/>
    <property type="gene ID" value="AALFPA23_013275"/>
</dbReference>
<protein>
    <recommendedName>
        <fullName evidence="4">Secreted protein</fullName>
    </recommendedName>
</protein>
<feature type="compositionally biased region" description="Basic and acidic residues" evidence="1">
    <location>
        <begin position="110"/>
        <end position="119"/>
    </location>
</feature>
<evidence type="ECO:0000313" key="2">
    <source>
        <dbReference type="EnsemblMetazoa" id="AALFPA23_011885.P16892"/>
    </source>
</evidence>
<sequence length="138" mass="14765">MFFPSAIAMFVRAEYARKCVFTAQTGTVARYLRPAVRHSRGTLADGGIRFGSFGSAHPVPPIQSAHPGPLRGPPIQPAHPGPLRGPPIQFPVSVRHPPTVPHSGRRFRSRFPDGGRPDDIAPMTGAILLGPCDPMTDG</sequence>
<dbReference type="RefSeq" id="XP_062712770.1">
    <property type="nucleotide sequence ID" value="XM_062856786.1"/>
</dbReference>
<dbReference type="EnsemblMetazoa" id="AALFPA23_010367.R14475">
    <property type="protein sequence ID" value="AALFPA23_010367.P14475"/>
    <property type="gene ID" value="AALFPA23_010367"/>
</dbReference>
<dbReference type="GeneID" id="134292144"/>
<dbReference type="GeneID" id="134289945"/>
<dbReference type="EnsemblMetazoa" id="AALFPA23_011885.R16892">
    <property type="protein sequence ID" value="AALFPA23_011885.P16892"/>
    <property type="gene ID" value="AALFPA23_011885"/>
</dbReference>
<dbReference type="GeneID" id="134289943"/>
<evidence type="ECO:0000256" key="1">
    <source>
        <dbReference type="SAM" id="MobiDB-lite"/>
    </source>
</evidence>
<feature type="compositionally biased region" description="Pro residues" evidence="1">
    <location>
        <begin position="70"/>
        <end position="89"/>
    </location>
</feature>
<dbReference type="GeneID" id="134289956"/>
<dbReference type="RefSeq" id="XP_062712781.1">
    <property type="nucleotide sequence ID" value="XM_062856797.1"/>
</dbReference>
<dbReference type="EnsemblMetazoa" id="AALFPA23_002440.R2261">
    <property type="protein sequence ID" value="AALFPA23_002440.P2261"/>
    <property type="gene ID" value="AALFPA23_002440"/>
</dbReference>
<dbReference type="RefSeq" id="XP_062712783.1">
    <property type="nucleotide sequence ID" value="XM_062856799.1"/>
</dbReference>
<reference evidence="2" key="2">
    <citation type="submission" date="2025-05" db="UniProtKB">
        <authorList>
            <consortium name="EnsemblMetazoa"/>
        </authorList>
    </citation>
    <scope>IDENTIFICATION</scope>
    <source>
        <strain evidence="2">Foshan</strain>
    </source>
</reference>
<dbReference type="GeneID" id="134289949"/>
<name>A0ABM1YSW3_AEDAL</name>
<organism evidence="2 3">
    <name type="scientific">Aedes albopictus</name>
    <name type="common">Asian tiger mosquito</name>
    <name type="synonym">Stegomyia albopicta</name>
    <dbReference type="NCBI Taxonomy" id="7160"/>
    <lineage>
        <taxon>Eukaryota</taxon>
        <taxon>Metazoa</taxon>
        <taxon>Ecdysozoa</taxon>
        <taxon>Arthropoda</taxon>
        <taxon>Hexapoda</taxon>
        <taxon>Insecta</taxon>
        <taxon>Pterygota</taxon>
        <taxon>Neoptera</taxon>
        <taxon>Endopterygota</taxon>
        <taxon>Diptera</taxon>
        <taxon>Nematocera</taxon>
        <taxon>Culicoidea</taxon>
        <taxon>Culicidae</taxon>
        <taxon>Culicinae</taxon>
        <taxon>Aedini</taxon>
        <taxon>Aedes</taxon>
        <taxon>Stegomyia</taxon>
    </lineage>
</organism>
<dbReference type="GeneID" id="109420466"/>
<accession>A0ABM1YSW3</accession>
<dbReference type="GeneID" id="109420464"/>
<feature type="region of interest" description="Disordered" evidence="1">
    <location>
        <begin position="63"/>
        <end position="138"/>
    </location>
</feature>
<dbReference type="GeneID" id="134289947"/>
<dbReference type="RefSeq" id="XP_062712774.1">
    <property type="nucleotide sequence ID" value="XM_062856790.1"/>
</dbReference>
<dbReference type="EnsemblMetazoa" id="AALFPA23_021664.R32086">
    <property type="protein sequence ID" value="AALFPA23_021664.P32086"/>
    <property type="gene ID" value="AALFPA23_021664"/>
</dbReference>